<name>A0A0E9S4E6_ANGAN</name>
<dbReference type="AlphaFoldDB" id="A0A0E9S4E6"/>
<protein>
    <submittedName>
        <fullName evidence="1">Uncharacterized protein</fullName>
    </submittedName>
</protein>
<organism evidence="1">
    <name type="scientific">Anguilla anguilla</name>
    <name type="common">European freshwater eel</name>
    <name type="synonym">Muraena anguilla</name>
    <dbReference type="NCBI Taxonomy" id="7936"/>
    <lineage>
        <taxon>Eukaryota</taxon>
        <taxon>Metazoa</taxon>
        <taxon>Chordata</taxon>
        <taxon>Craniata</taxon>
        <taxon>Vertebrata</taxon>
        <taxon>Euteleostomi</taxon>
        <taxon>Actinopterygii</taxon>
        <taxon>Neopterygii</taxon>
        <taxon>Teleostei</taxon>
        <taxon>Anguilliformes</taxon>
        <taxon>Anguillidae</taxon>
        <taxon>Anguilla</taxon>
    </lineage>
</organism>
<sequence>MYYDFKRSSLFICPLVYQIKNKANANIYISQ</sequence>
<accession>A0A0E9S4E6</accession>
<reference evidence="1" key="1">
    <citation type="submission" date="2014-11" db="EMBL/GenBank/DDBJ databases">
        <authorList>
            <person name="Amaro Gonzalez C."/>
        </authorList>
    </citation>
    <scope>NUCLEOTIDE SEQUENCE</scope>
</reference>
<dbReference type="EMBL" id="GBXM01073184">
    <property type="protein sequence ID" value="JAH35393.1"/>
    <property type="molecule type" value="Transcribed_RNA"/>
</dbReference>
<reference evidence="1" key="2">
    <citation type="journal article" date="2015" name="Fish Shellfish Immunol.">
        <title>Early steps in the European eel (Anguilla anguilla)-Vibrio vulnificus interaction in the gills: Role of the RtxA13 toxin.</title>
        <authorList>
            <person name="Callol A."/>
            <person name="Pajuelo D."/>
            <person name="Ebbesson L."/>
            <person name="Teles M."/>
            <person name="MacKenzie S."/>
            <person name="Amaro C."/>
        </authorList>
    </citation>
    <scope>NUCLEOTIDE SEQUENCE</scope>
</reference>
<proteinExistence type="predicted"/>
<evidence type="ECO:0000313" key="1">
    <source>
        <dbReference type="EMBL" id="JAH35393.1"/>
    </source>
</evidence>